<dbReference type="PANTHER" id="PTHR43157">
    <property type="entry name" value="PHOSPHATIDYLINOSITOL-GLYCAN BIOSYNTHESIS CLASS F PROTEIN-RELATED"/>
    <property type="match status" value="1"/>
</dbReference>
<name>A0A7I7NJ86_9MYCO</name>
<reference evidence="3 4" key="1">
    <citation type="journal article" date="2019" name="Emerg. Microbes Infect.">
        <title>Comprehensive subspecies identification of 175 nontuberculous mycobacteria species based on 7547 genomic profiles.</title>
        <authorList>
            <person name="Matsumoto Y."/>
            <person name="Kinjo T."/>
            <person name="Motooka D."/>
            <person name="Nabeya D."/>
            <person name="Jung N."/>
            <person name="Uechi K."/>
            <person name="Horii T."/>
            <person name="Iida T."/>
            <person name="Fujita J."/>
            <person name="Nakamura S."/>
        </authorList>
    </citation>
    <scope>NUCLEOTIDE SEQUENCE [LARGE SCALE GENOMIC DNA]</scope>
    <source>
        <strain evidence="3 4">JCM 15657</strain>
    </source>
</reference>
<organism evidence="3 4">
    <name type="scientific">Mycobacterium lacus</name>
    <dbReference type="NCBI Taxonomy" id="169765"/>
    <lineage>
        <taxon>Bacteria</taxon>
        <taxon>Bacillati</taxon>
        <taxon>Actinomycetota</taxon>
        <taxon>Actinomycetes</taxon>
        <taxon>Mycobacteriales</taxon>
        <taxon>Mycobacteriaceae</taxon>
        <taxon>Mycobacterium</taxon>
    </lineage>
</organism>
<evidence type="ECO:0000256" key="2">
    <source>
        <dbReference type="RuleBase" id="RU000363"/>
    </source>
</evidence>
<evidence type="ECO:0000313" key="4">
    <source>
        <dbReference type="Proteomes" id="UP000466396"/>
    </source>
</evidence>
<dbReference type="PRINTS" id="PR00080">
    <property type="entry name" value="SDRFAMILY"/>
</dbReference>
<proteinExistence type="inferred from homology"/>
<dbReference type="AlphaFoldDB" id="A0A7I7NJ86"/>
<evidence type="ECO:0000313" key="3">
    <source>
        <dbReference type="EMBL" id="BBX95741.1"/>
    </source>
</evidence>
<accession>A0A7I7NJ86</accession>
<keyword evidence="4" id="KW-1185">Reference proteome</keyword>
<sequence length="280" mass="30790">MEDAIDMTNRTIVITGASDGIGAAAARRLSAHGEKVVVVGRSESKTTAVARELGADYFVADFADLSAVRALADKIRAEYPRIDVLANNAGMMVHKVHLTPDGYEMTYQVNYLAPFLLTTQLLDLLVASRATIVNTTSSSHRLVRLANVADVENTGRRRPSVAYAYSKLAIVLFTKELHRRYHDQGLAVAAVHPGYVNSNFGVASESRVMAFMARYTPAERFTSTVDQGADQLVWLASSTPGVDWTSGEYYSRRRVAKANRAAYDLRLACELWERTLARLA</sequence>
<dbReference type="KEGG" id="mlj:MLAC_10350"/>
<dbReference type="GO" id="GO:0016491">
    <property type="term" value="F:oxidoreductase activity"/>
    <property type="evidence" value="ECO:0007669"/>
    <property type="project" value="UniProtKB-KW"/>
</dbReference>
<dbReference type="InterPro" id="IPR036291">
    <property type="entry name" value="NAD(P)-bd_dom_sf"/>
</dbReference>
<keyword evidence="1" id="KW-0560">Oxidoreductase</keyword>
<dbReference type="InterPro" id="IPR002347">
    <property type="entry name" value="SDR_fam"/>
</dbReference>
<dbReference type="Pfam" id="PF00106">
    <property type="entry name" value="adh_short"/>
    <property type="match status" value="1"/>
</dbReference>
<protein>
    <submittedName>
        <fullName evidence="3">Short-chain dehydrogenase</fullName>
    </submittedName>
</protein>
<dbReference type="PRINTS" id="PR00081">
    <property type="entry name" value="GDHRDH"/>
</dbReference>
<dbReference type="Proteomes" id="UP000466396">
    <property type="component" value="Chromosome"/>
</dbReference>
<comment type="similarity">
    <text evidence="2">Belongs to the short-chain dehydrogenases/reductases (SDR) family.</text>
</comment>
<dbReference type="EMBL" id="AP022581">
    <property type="protein sequence ID" value="BBX95741.1"/>
    <property type="molecule type" value="Genomic_DNA"/>
</dbReference>
<dbReference type="SUPFAM" id="SSF51735">
    <property type="entry name" value="NAD(P)-binding Rossmann-fold domains"/>
    <property type="match status" value="1"/>
</dbReference>
<dbReference type="PANTHER" id="PTHR43157:SF31">
    <property type="entry name" value="PHOSPHATIDYLINOSITOL-GLYCAN BIOSYNTHESIS CLASS F PROTEIN"/>
    <property type="match status" value="1"/>
</dbReference>
<evidence type="ECO:0000256" key="1">
    <source>
        <dbReference type="ARBA" id="ARBA00023002"/>
    </source>
</evidence>
<dbReference type="Gene3D" id="3.40.50.720">
    <property type="entry name" value="NAD(P)-binding Rossmann-like Domain"/>
    <property type="match status" value="1"/>
</dbReference>
<gene>
    <name evidence="3" type="ORF">MLAC_10350</name>
</gene>